<reference evidence="2 3" key="1">
    <citation type="journal article" date="2013" name="Nature">
        <title>Insights into bilaterian evolution from three spiralian genomes.</title>
        <authorList>
            <person name="Simakov O."/>
            <person name="Marletaz F."/>
            <person name="Cho S.J."/>
            <person name="Edsinger-Gonzales E."/>
            <person name="Havlak P."/>
            <person name="Hellsten U."/>
            <person name="Kuo D.H."/>
            <person name="Larsson T."/>
            <person name="Lv J."/>
            <person name="Arendt D."/>
            <person name="Savage R."/>
            <person name="Osoegawa K."/>
            <person name="de Jong P."/>
            <person name="Grimwood J."/>
            <person name="Chapman J.A."/>
            <person name="Shapiro H."/>
            <person name="Aerts A."/>
            <person name="Otillar R.P."/>
            <person name="Terry A.Y."/>
            <person name="Boore J.L."/>
            <person name="Grigoriev I.V."/>
            <person name="Lindberg D.R."/>
            <person name="Seaver E.C."/>
            <person name="Weisblat D.A."/>
            <person name="Putnam N.H."/>
            <person name="Rokhsar D.S."/>
        </authorList>
    </citation>
    <scope>NUCLEOTIDE SEQUENCE [LARGE SCALE GENOMIC DNA]</scope>
</reference>
<evidence type="ECO:0000313" key="3">
    <source>
        <dbReference type="Proteomes" id="UP000030746"/>
    </source>
</evidence>
<feature type="domain" description="HTH psq-type" evidence="1">
    <location>
        <begin position="19"/>
        <end position="58"/>
    </location>
</feature>
<dbReference type="RefSeq" id="XP_009060836.1">
    <property type="nucleotide sequence ID" value="XM_009062588.1"/>
</dbReference>
<dbReference type="Gene3D" id="1.10.10.60">
    <property type="entry name" value="Homeodomain-like"/>
    <property type="match status" value="1"/>
</dbReference>
<evidence type="ECO:0000259" key="1">
    <source>
        <dbReference type="Pfam" id="PF05225"/>
    </source>
</evidence>
<name>V3ZBN1_LOTGI</name>
<dbReference type="EMBL" id="KB202685">
    <property type="protein sequence ID" value="ESO88428.1"/>
    <property type="molecule type" value="Genomic_DNA"/>
</dbReference>
<dbReference type="Proteomes" id="UP000030746">
    <property type="component" value="Unassembled WGS sequence"/>
</dbReference>
<dbReference type="SUPFAM" id="SSF46689">
    <property type="entry name" value="Homeodomain-like"/>
    <property type="match status" value="1"/>
</dbReference>
<dbReference type="AlphaFoldDB" id="V3ZBN1"/>
<accession>V3ZBN1</accession>
<dbReference type="OMA" id="GREVENX"/>
<dbReference type="OrthoDB" id="10072016at2759"/>
<evidence type="ECO:0000313" key="2">
    <source>
        <dbReference type="EMBL" id="ESO88428.1"/>
    </source>
</evidence>
<dbReference type="KEGG" id="lgi:LOTGIDRAFT_165552"/>
<dbReference type="HOGENOM" id="CLU_1205611_0_0_1"/>
<proteinExistence type="predicted"/>
<keyword evidence="3" id="KW-1185">Reference proteome</keyword>
<dbReference type="Pfam" id="PF05225">
    <property type="entry name" value="HTH_psq"/>
    <property type="match status" value="1"/>
</dbReference>
<dbReference type="InterPro" id="IPR007889">
    <property type="entry name" value="HTH_Psq"/>
</dbReference>
<dbReference type="CTD" id="20240122"/>
<dbReference type="GeneID" id="20240122"/>
<organism evidence="2 3">
    <name type="scientific">Lottia gigantea</name>
    <name type="common">Giant owl limpet</name>
    <dbReference type="NCBI Taxonomy" id="225164"/>
    <lineage>
        <taxon>Eukaryota</taxon>
        <taxon>Metazoa</taxon>
        <taxon>Spiralia</taxon>
        <taxon>Lophotrochozoa</taxon>
        <taxon>Mollusca</taxon>
        <taxon>Gastropoda</taxon>
        <taxon>Patellogastropoda</taxon>
        <taxon>Lottioidea</taxon>
        <taxon>Lottiidae</taxon>
        <taxon>Lottia</taxon>
    </lineage>
</organism>
<dbReference type="GO" id="GO:0003677">
    <property type="term" value="F:DNA binding"/>
    <property type="evidence" value="ECO:0007669"/>
    <property type="project" value="InterPro"/>
</dbReference>
<gene>
    <name evidence="2" type="ORF">LOTGIDRAFT_165552</name>
</gene>
<sequence>MPRKYKKRLDARKYKCYSEEHLKQALSDIEFKKMSLRKASEHYSISLGTLSHHMNKKHTGKTGHPFVFNNDEEATFVEHPQTVAKWGFPFDSFDLRLLAKNYLDSEGRKVTQFNNNFPSAEWANSFIKRQSGEITFRFCQNIKRSRSNIGSRIVKSYFDELKKSLTDESGDFIPLTHIYNKSFCKAEHIWTTWTEGGTKGTRYNKSKSGWFDACCFADWFESILIPGIDKCAWLLVS</sequence>
<dbReference type="InterPro" id="IPR009057">
    <property type="entry name" value="Homeodomain-like_sf"/>
</dbReference>
<protein>
    <recommendedName>
        <fullName evidence="1">HTH psq-type domain-containing protein</fullName>
    </recommendedName>
</protein>